<feature type="domain" description="Glycoside hydrolase family 31 N-terminal" evidence="12">
    <location>
        <begin position="2627"/>
        <end position="2806"/>
    </location>
</feature>
<dbReference type="InterPro" id="IPR000322">
    <property type="entry name" value="Glyco_hydro_31_TIM"/>
</dbReference>
<dbReference type="SUPFAM" id="SSF51445">
    <property type="entry name" value="(Trans)glycosidases"/>
    <property type="match status" value="5"/>
</dbReference>
<dbReference type="CDD" id="cd14752">
    <property type="entry name" value="GH31_N"/>
    <property type="match status" value="5"/>
</dbReference>
<evidence type="ECO:0000259" key="12">
    <source>
        <dbReference type="Pfam" id="PF13802"/>
    </source>
</evidence>
<comment type="subcellular location">
    <subcellularLocation>
        <location evidence="1">Endoplasmic reticulum</location>
    </subcellularLocation>
</comment>
<evidence type="ECO:0000256" key="1">
    <source>
        <dbReference type="ARBA" id="ARBA00004240"/>
    </source>
</evidence>
<dbReference type="GO" id="GO:0090599">
    <property type="term" value="F:alpha-glucosidase activity"/>
    <property type="evidence" value="ECO:0007669"/>
    <property type="project" value="UniProtKB-ARBA"/>
</dbReference>
<comment type="pathway">
    <text evidence="2">Glycan metabolism; N-glycan metabolism.</text>
</comment>
<feature type="domain" description="Glycoside hydrolase family 31 TIM barrel" evidence="11">
    <location>
        <begin position="1972"/>
        <end position="2301"/>
    </location>
</feature>
<keyword evidence="6" id="KW-0256">Endoplasmic reticulum</keyword>
<dbReference type="InterPro" id="IPR017853">
    <property type="entry name" value="GH"/>
</dbReference>
<dbReference type="GO" id="GO:0005975">
    <property type="term" value="P:carbohydrate metabolic process"/>
    <property type="evidence" value="ECO:0007669"/>
    <property type="project" value="InterPro"/>
</dbReference>
<feature type="domain" description="Glycoside hydrolase family 31 TIM barrel" evidence="11">
    <location>
        <begin position="2849"/>
        <end position="3180"/>
    </location>
</feature>
<accession>A0AAV8W6J2</accession>
<feature type="domain" description="Glycosyl hydrolase family 31 C-terminal" evidence="13">
    <location>
        <begin position="1464"/>
        <end position="1551"/>
    </location>
</feature>
<dbReference type="InterPro" id="IPR011013">
    <property type="entry name" value="Gal_mutarotase_sf_dom"/>
</dbReference>
<dbReference type="InterPro" id="IPR030458">
    <property type="entry name" value="Glyco_hydro_31_AS"/>
</dbReference>
<reference evidence="14 15" key="1">
    <citation type="journal article" date="2023" name="Insect Mol. Biol.">
        <title>Genome sequencing provides insights into the evolution of gene families encoding plant cell wall-degrading enzymes in longhorned beetles.</title>
        <authorList>
            <person name="Shin N.R."/>
            <person name="Okamura Y."/>
            <person name="Kirsch R."/>
            <person name="Pauchet Y."/>
        </authorList>
    </citation>
    <scope>NUCLEOTIDE SEQUENCE [LARGE SCALE GENOMIC DNA]</scope>
    <source>
        <strain evidence="14">EAD_L_NR</strain>
    </source>
</reference>
<protein>
    <recommendedName>
        <fullName evidence="9">Glucosidase II subunit alpha</fullName>
    </recommendedName>
</protein>
<dbReference type="GO" id="GO:0005783">
    <property type="term" value="C:endoplasmic reticulum"/>
    <property type="evidence" value="ECO:0007669"/>
    <property type="project" value="UniProtKB-SubCell"/>
</dbReference>
<comment type="similarity">
    <text evidence="3">Belongs to the glycosyl hydrolase 31 family.</text>
</comment>
<evidence type="ECO:0000256" key="4">
    <source>
        <dbReference type="ARBA" id="ARBA00022729"/>
    </source>
</evidence>
<dbReference type="Pfam" id="PF21365">
    <property type="entry name" value="Glyco_hydro_31_3rd"/>
    <property type="match status" value="5"/>
</dbReference>
<dbReference type="Gene3D" id="3.20.20.80">
    <property type="entry name" value="Glycosidases"/>
    <property type="match status" value="8"/>
</dbReference>
<feature type="domain" description="Glycoside hydrolase family 31 TIM barrel" evidence="11">
    <location>
        <begin position="3709"/>
        <end position="4043"/>
    </location>
</feature>
<organism evidence="14 15">
    <name type="scientific">Exocentrus adspersus</name>
    <dbReference type="NCBI Taxonomy" id="1586481"/>
    <lineage>
        <taxon>Eukaryota</taxon>
        <taxon>Metazoa</taxon>
        <taxon>Ecdysozoa</taxon>
        <taxon>Arthropoda</taxon>
        <taxon>Hexapoda</taxon>
        <taxon>Insecta</taxon>
        <taxon>Pterygota</taxon>
        <taxon>Neoptera</taxon>
        <taxon>Endopterygota</taxon>
        <taxon>Coleoptera</taxon>
        <taxon>Polyphaga</taxon>
        <taxon>Cucujiformia</taxon>
        <taxon>Chrysomeloidea</taxon>
        <taxon>Cerambycidae</taxon>
        <taxon>Lamiinae</taxon>
        <taxon>Acanthocinini</taxon>
        <taxon>Exocentrus</taxon>
    </lineage>
</organism>
<evidence type="ECO:0000256" key="2">
    <source>
        <dbReference type="ARBA" id="ARBA00004833"/>
    </source>
</evidence>
<dbReference type="Gene3D" id="2.60.40.1760">
    <property type="entry name" value="glycosyl hydrolase (family 31)"/>
    <property type="match status" value="5"/>
</dbReference>
<keyword evidence="15" id="KW-1185">Reference proteome</keyword>
<evidence type="ECO:0000256" key="10">
    <source>
        <dbReference type="SAM" id="SignalP"/>
    </source>
</evidence>
<feature type="domain" description="Glycoside hydrolase family 31 N-terminal" evidence="12">
    <location>
        <begin position="906"/>
        <end position="1085"/>
    </location>
</feature>
<comment type="caution">
    <text evidence="14">The sequence shown here is derived from an EMBL/GenBank/DDBJ whole genome shotgun (WGS) entry which is preliminary data.</text>
</comment>
<keyword evidence="4 10" id="KW-0732">Signal</keyword>
<evidence type="ECO:0000256" key="3">
    <source>
        <dbReference type="ARBA" id="ARBA00007806"/>
    </source>
</evidence>
<proteinExistence type="inferred from homology"/>
<dbReference type="PROSITE" id="PS00129">
    <property type="entry name" value="GLYCOSYL_HYDROL_F31_1"/>
    <property type="match status" value="2"/>
</dbReference>
<name>A0AAV8W6J2_9CUCU</name>
<feature type="domain" description="Glycosyl hydrolase family 31 C-terminal" evidence="13">
    <location>
        <begin position="4051"/>
        <end position="4139"/>
    </location>
</feature>
<sequence length="4273" mass="488205">MWRLLWLLACFASGVLSFKDCASVPFCTDMRHQSLDEAARYSADIGSNSINDNIASIPLKNLNGDELNLQVSFLEGGKARVKVLEKEHSRYELVDVLVDDLPPTLNIKANADENVLSLTTEDDDKFTIRVNADAPLSIEFVYNDNIELILKGDRLVMRNDDSNQAFSFDVEFAGAQRLYGLHHHSYPLTLGQTADDSADPFRLRNTDAAGYGVNTTIALYGAVPVIYGHSPTWTSGIFLHNAAEQWVDINYNDDNPSAYFMAESGTLDLFVMVGPTPKEIVRQFTNLTGVAHLPQLWTLGYHQCRYSYLSQEDVKEVVANMDSHDFPMDAIWLDIDYTNEKRYFTWNPDTYSDPIEMQQNLSSTNRKLVTIIDPHYKVDDNYPVYAGAKENLFVKWPSGENFEDNCWPGQSSWFDFLNPDARDYYASWFSYDKFQGSTETLAGIWNDMNEPSVFNGDYENSMPSECVHHGGVPHRDIHNIYGFLQTKATHQGLMQRDNGTKRPFILTRSHFAGSQRYAAMWTGDNNAQWSYLGITYPECITSNLVGLVFCGADLGGFVGNPTDELMQRWFQAGVWLPFFRSHSIADSNRREPFLFPEEVQNVLRKAMKLRYKHIPVWYTLFYEHTLHGDPIIRPFFYEYPEVPEEPVHVLVGSNILARPVVDENADSVSVSFPGSNTNWYRIDDESWSVHKGNTKEELEVDINTSPYYYKAGSVIPLKVTERKSTKDMQDDPLTLYVNLDESGNAEGTYYQDDYESFEYATDDKFLYVNLKYVPDTHGIQVEVIDGDSDEFSPVIKEIIIHDLEGSEVRYSTNAEGVPLSGIDYTLRFKSYHDVAVRSDYYYSWHASHLLPSLSKIALVSLYARKDLRHQSLEDTALYSADVTSNSISDNIATIPLKNSNGDELNLQISFLKGGKARVKILEIEHNRYELVDVLMEDLPPTLNIEADIDDNVLSLTSKDDDNFTIRVNGDAPLSVEFIYNEQLEVVLKGDSLMMKNDDSSQAFTFDVEFAGAQRLYGLHHHAYDLTLGQTSDDSSDPFRLRNSDGIRYEVNTTRALYGSVPVIYGHSSNWTSGIFLHNAAEQWVDTDYSGDNPSAYFMTESGTLDLFIMIGPTPKEVVRQFTSLTGVAHLPQLWALGYHQCRYSYLNQEDVKEVVANMDNHDFPMDAIWLDIDHADGKRYFTWNPDTFSDPIEMQQNLSSTNRKLVTIVDPHFKVDDAYAVYAGAKKDLFVKWPSGENFEENCWPGLSSWFDFLNPDARDYYASWFSYEKYQGSTETLAGVWNDMNEPTVFNDTYESTLPYEVLHTGNVLHRDVHNIYGLLQTMATHQGLMQRDNGTKRPFVLTRSHFAGSQRYAAMWTGDNQVKWPYLRITYPECITSNLVGLVFCGADLGGFVGNPSDELMQRWFQAGVWLPFFRSHSDFNTDRREPYLFPEKHTVLRNAMKLRYKHIPVLYTLFYEHTLYGDPIIRPFFYEYPEIPEEPAHVLFGSNILARPVMEENASSVAVNFPGSNTNWYRVDDDSWSVHKGNTKEEFEVDINTSPYYYKAGGIIPLKVTERKSTTEMQYDPLTLYVNLDESGNAEGTYYQDDYESFKYATDNSFLYVNLKYLPNGPAVQIEVVDGNSREFSPVIREIIIHDLGGSELRYRTDAEGVDLTEIDINGSAMKTNSNKISIFLFILGTIYLFTASVQAVDYDVFHNCSREPFCARFRNQVLDSDTQFFANVSAAVRYLNTVQIPLINGNGTTMTLELSILFDQKMRIRILEKVQRRYLIMDVIYPLDKRDYVPTIEHTSDDTLTVTAVRAPDDKIVLRSGPPFMVECYHKNQLETVLNGDRLVIEDYDISQAYSFTMEFEGASRLYGLAHHSHQLALKETADGSSDPYRLKNVNNYGYDANSTTALYSSIPVLYGYSANFSSGVLVHNAAQMFVDISYTGDRPSAYFMVECGIFDLILFLGPELRDTVRQYRSMTGNTRMPQLWVFGYHQNRYTYWTQEEVKEVVARMDDADIPLDVVFLDSGYTNRNRYFEWNPENFSDPLEMQQNVSATGRHLITVTNPHVAVSLDHEIYVAAKELDFYIKNPDGSDYRGVSKAGDSVWIDFLIPTARAWYAFLFQFKTFAGTTEAIGGLCNDWNEPSVIDDTTERTLPPNVLHYDQIEDREVHNMYGLMNVKATDAALSIRDLYKKRSFVLSRSHFPGSQRYAAVWTGDNVADWYHLQNSVSECLTFNLLLTVLCGANVGGFYNEPTDELLQRWYQTAIWIPYFMANSNDDTARREPYLLSEEVQAVVRLAIKTRYKHIPYWYRLMFDHTQIGDPLIRPLFYSYPGLIDHDDHILIGEEILSRPVLEPGVDQVEVVFPGNNTWYRVDDDSWKIYQGNTIQNITVNITTSPYFYRGGSIIPRMDIERPSTTQMRTDPFQLYVNLDADNNAQGLLYFDDYESLDYIHISFFYSRLTYDAATNGIRFEHVTGNPDGFDPRIQSITIHREGENGGTVGESFTSTSDGTPLQNIRIVENLFPKEKNGFAMLKNNLLVQKVVQNTYILKDKGGREKKKIKQNDATRVWALVLVLVCVCEGTDRETFWNCTRVEFCNTLRPLKLESKEQFAADVAKANITKNVVTIPLFNGNDENLNLQLTLLTEYKVRLKVLEVNHTRFEIPYVLDGEPEVLNTTLTSNENNATLTPEKEGLEQTVVVTSGPPFTVQFYHGNRLAIEFTSERLIMRNTNTSKPITFGLNFQSVSALYGLSHHAFDLVLPQTVNTTKDPVRLRNSDISYYEINDTLGLYGSIPVIYAHSINYTQGVYVHNAAEQWIDLDYGDNVTAYFMLESGTLDLFVLLGPTPRNVVRQYVSLTGKSHMPQIWVFGYHQCRWSYWTQEDAKDVVANMDNYDFPMDVLWLDDGHSNKNRYFEWNPENFSDPIEMQQNISSTGRRIVTILDPHIKIADDYAVYTMAKGKYFVRWPNGSDYEGVCWPGLSSYIDFLDPEASDYYGSWYRYDKFNKSTPTLAGAWNDMNEPSVFNDTNEKTFPFDALHYGDVEHRNLHNMYGFLHVRATHKGLLNRDNSTLRPFILTRSHFAGSQRYAIIWTGDNTAEWPFIRLSYSECLTASILGMPICGADVAGFFDDRPQADEELSQRWYQAAIWLTFFRGHSEKTTARREPYLFSEAAQKVIRHAIKLRYKHIPVYYTLMYQYTIFGDPIIRPLFYHYPSMFGYDDHILIGNNILARPVFEPNATSVTVHLPRGISDNVWYRIDDDSWTSYPAGSVIELPVDITTSPYFYRGGSIILRKDREKRSTTDMVDDPFTAYVNLDNEDSAVGLLYVDDYYSFEYQNNFKFFYARLSYIKETHGLKIEELDGDSEGINVFLSRIVINEPVPADESIKSSAPRQPVRYEHTATADGTPLESINIAKELRKRNGNLIIDLSLALLFILAYTCEGANNDIFRNCSGVEFCNVLRSLKLDSNEQFAADVENLKIRHNNTATIPLFNGKDETLNLQVTIGKEHRIVRLKVLEVNHTRFEVPYVLDGEPEIINITSTSNQNNATLTTVQAGYRLQVVVERGPPFTVEFYNNGVLVSEFSGERLVMRNTSTSKPFTFDINFRSVSALYGLSQHAFDLMLPQTVGSKDPIRLKNVNVFDYEVNDTLGLHGSVPVLYAHSTNLTSGVYVNNAAEQWIDLDYGDDTASAYFMVETGTLDLFVLLGPSPNTVVKQFTGLTGTSHMPQLWVFGYHQSRSVAYVSQEDAKDVVANMDNNDFPMDVLWLDYTYSNYSRYFEWNPKNFSDPIEMQNNISASGRRIVLASYPHIKVDDDYAVYAMAKGKYFIRWPNQTDYEGVCLPGFSSYIDFLDPNASDYYSSWYSYDKFKGSTSTIAGSWNDMDEPTVIDGASELTLPSDVLHHGDVEHRNIHNMYGFLHVRATHKGLLDRDNNTVRPFILTGSHFAGSQRYAAMLTGGSGNTAAWPFIRLSYSQCLTASILAMPICGTDIGGFYGDESEVDYDLIQRWYQAAIWLTFLRANSDRTTSRREPYFFPKEVQEVIRHAIKLRYKHIPVYYTLMYRHIEYGEPIIRPLFYEYPSMLGYDDHLLVGTDILVRPVMEPNATSVTVSLPGTAEDIWYRVDDESWTSYPAGSSIELPVDIKSSPYFYRGGSIIVRKDKAAKSTTDMLSDTYTLYVNLNKDNLAGCRLYVDDYYSLDYIKYKFFYVELSYITETHGLRVRDLYGDSDGINVSLAKIVINAPTPPNDSVRTAGKPLRLEHTAARDGRVLGSINIADELRKRSGNFVINL</sequence>
<keyword evidence="7" id="KW-0325">Glycoprotein</keyword>
<evidence type="ECO:0000313" key="14">
    <source>
        <dbReference type="EMBL" id="KAJ8921960.1"/>
    </source>
</evidence>
<feature type="domain" description="Glycosyl hydrolase family 31 C-terminal" evidence="13">
    <location>
        <begin position="3188"/>
        <end position="3277"/>
    </location>
</feature>
<evidence type="ECO:0000256" key="9">
    <source>
        <dbReference type="ARBA" id="ARBA00042895"/>
    </source>
</evidence>
<feature type="signal peptide" evidence="10">
    <location>
        <begin position="1"/>
        <end position="17"/>
    </location>
</feature>
<dbReference type="Pfam" id="PF01055">
    <property type="entry name" value="Glyco_hydro_31_2nd"/>
    <property type="match status" value="5"/>
</dbReference>
<dbReference type="SUPFAM" id="SSF51011">
    <property type="entry name" value="Glycosyl hydrolase domain"/>
    <property type="match status" value="5"/>
</dbReference>
<evidence type="ECO:0000256" key="5">
    <source>
        <dbReference type="ARBA" id="ARBA00022801"/>
    </source>
</evidence>
<dbReference type="PANTHER" id="PTHR22762:SF54">
    <property type="entry name" value="BCDNA.GH04962"/>
    <property type="match status" value="1"/>
</dbReference>
<keyword evidence="5" id="KW-0378">Hydrolase</keyword>
<evidence type="ECO:0000256" key="8">
    <source>
        <dbReference type="ARBA" id="ARBA00023295"/>
    </source>
</evidence>
<feature type="domain" description="Glycoside hydrolase family 31 N-terminal" evidence="12">
    <location>
        <begin position="3495"/>
        <end position="3665"/>
    </location>
</feature>
<dbReference type="PANTHER" id="PTHR22762">
    <property type="entry name" value="ALPHA-GLUCOSIDASE"/>
    <property type="match status" value="1"/>
</dbReference>
<dbReference type="InterPro" id="IPR048395">
    <property type="entry name" value="Glyco_hydro_31_C"/>
</dbReference>
<feature type="chain" id="PRO_5043675910" description="Glucosidase II subunit alpha" evidence="10">
    <location>
        <begin position="18"/>
        <end position="4273"/>
    </location>
</feature>
<feature type="domain" description="Glycoside hydrolase family 31 N-terminal" evidence="12">
    <location>
        <begin position="1748"/>
        <end position="1928"/>
    </location>
</feature>
<feature type="domain" description="Glycosyl hydrolase family 31 C-terminal" evidence="13">
    <location>
        <begin position="628"/>
        <end position="715"/>
    </location>
</feature>
<feature type="domain" description="Glycosyl hydrolase family 31 C-terminal" evidence="13">
    <location>
        <begin position="2309"/>
        <end position="2395"/>
    </location>
</feature>
<evidence type="ECO:0000313" key="15">
    <source>
        <dbReference type="Proteomes" id="UP001159042"/>
    </source>
</evidence>
<dbReference type="Proteomes" id="UP001159042">
    <property type="component" value="Unassembled WGS sequence"/>
</dbReference>
<keyword evidence="8" id="KW-0326">Glycosidase</keyword>
<evidence type="ECO:0000256" key="7">
    <source>
        <dbReference type="ARBA" id="ARBA00023180"/>
    </source>
</evidence>
<dbReference type="InterPro" id="IPR025887">
    <property type="entry name" value="Glyco_hydro_31_N_dom"/>
</dbReference>
<dbReference type="SUPFAM" id="SSF74650">
    <property type="entry name" value="Galactose mutarotase-like"/>
    <property type="match status" value="5"/>
</dbReference>
<gene>
    <name evidence="14" type="ORF">NQ315_008594</name>
</gene>
<dbReference type="InterPro" id="IPR013780">
    <property type="entry name" value="Glyco_hydro_b"/>
</dbReference>
<evidence type="ECO:0000259" key="11">
    <source>
        <dbReference type="Pfam" id="PF01055"/>
    </source>
</evidence>
<dbReference type="CDD" id="cd06603">
    <property type="entry name" value="GH31_GANC_GANAB_alpha"/>
    <property type="match status" value="4"/>
</dbReference>
<dbReference type="GO" id="GO:0006491">
    <property type="term" value="P:N-glycan processing"/>
    <property type="evidence" value="ECO:0007669"/>
    <property type="project" value="TreeGrafter"/>
</dbReference>
<dbReference type="GO" id="GO:0030246">
    <property type="term" value="F:carbohydrate binding"/>
    <property type="evidence" value="ECO:0007669"/>
    <property type="project" value="InterPro"/>
</dbReference>
<dbReference type="EMBL" id="JANEYG010000008">
    <property type="protein sequence ID" value="KAJ8921960.1"/>
    <property type="molecule type" value="Genomic_DNA"/>
</dbReference>
<feature type="domain" description="Glycoside hydrolase family 31 N-terminal" evidence="12">
    <location>
        <begin position="69"/>
        <end position="248"/>
    </location>
</feature>
<dbReference type="Pfam" id="PF13802">
    <property type="entry name" value="Gal_mutarotas_2"/>
    <property type="match status" value="5"/>
</dbReference>
<evidence type="ECO:0000256" key="6">
    <source>
        <dbReference type="ARBA" id="ARBA00022824"/>
    </source>
</evidence>
<feature type="domain" description="Glycoside hydrolase family 31 TIM barrel" evidence="11">
    <location>
        <begin position="1129"/>
        <end position="1456"/>
    </location>
</feature>
<evidence type="ECO:0000259" key="13">
    <source>
        <dbReference type="Pfam" id="PF21365"/>
    </source>
</evidence>
<feature type="domain" description="Glycoside hydrolase family 31 TIM barrel" evidence="11">
    <location>
        <begin position="292"/>
        <end position="620"/>
    </location>
</feature>
<dbReference type="Gene3D" id="2.60.40.1180">
    <property type="entry name" value="Golgi alpha-mannosidase II"/>
    <property type="match status" value="10"/>
</dbReference>